<dbReference type="PANTHER" id="PTHR11036">
    <property type="entry name" value="SEMAPHORIN"/>
    <property type="match status" value="1"/>
</dbReference>
<protein>
    <submittedName>
        <fullName evidence="6">Uncharacterized protein LOC114430902</fullName>
    </submittedName>
    <submittedName>
        <fullName evidence="7">Uncharacterized protein LOC114430990</fullName>
    </submittedName>
</protein>
<dbReference type="SUPFAM" id="SSF101912">
    <property type="entry name" value="Sema domain"/>
    <property type="match status" value="1"/>
</dbReference>
<evidence type="ECO:0000256" key="3">
    <source>
        <dbReference type="SAM" id="MobiDB-lite"/>
    </source>
</evidence>
<evidence type="ECO:0000313" key="6">
    <source>
        <dbReference type="RefSeq" id="XP_028254518.1"/>
    </source>
</evidence>
<accession>A0A6P7HKP8</accession>
<feature type="region of interest" description="Disordered" evidence="3">
    <location>
        <begin position="143"/>
        <end position="177"/>
    </location>
</feature>
<organism evidence="5 6">
    <name type="scientific">Parambassis ranga</name>
    <name type="common">Indian glassy fish</name>
    <dbReference type="NCBI Taxonomy" id="210632"/>
    <lineage>
        <taxon>Eukaryota</taxon>
        <taxon>Metazoa</taxon>
        <taxon>Chordata</taxon>
        <taxon>Craniata</taxon>
        <taxon>Vertebrata</taxon>
        <taxon>Euteleostomi</taxon>
        <taxon>Actinopterygii</taxon>
        <taxon>Neopterygii</taxon>
        <taxon>Teleostei</taxon>
        <taxon>Neoteleostei</taxon>
        <taxon>Acanthomorphata</taxon>
        <taxon>Ovalentaria</taxon>
        <taxon>Ambassidae</taxon>
        <taxon>Parambassis</taxon>
    </lineage>
</organism>
<sequence>MYPVHSAESADHMLSHLFSLYSDHMTLPFITSCISDPSFVGSSLDQAEKKLYFFFSEIGKEFNFLDELQISRVSQVCKDDVGGQRTLQRKWTSFAKAKSPKQLPFNILQDVFTHGGCLLPAGALHLCPDDCCTLRVATKTSRPQITPSGLSRGGQQKQQLSRDLLSEQPRGPWTRPEGGRVKTCWSIHLSSSSQPVWPYTLCNVQSGL</sequence>
<keyword evidence="5" id="KW-1185">Reference proteome</keyword>
<feature type="domain" description="Sema" evidence="4">
    <location>
        <begin position="1"/>
        <end position="208"/>
    </location>
</feature>
<dbReference type="InterPro" id="IPR001627">
    <property type="entry name" value="Semap_dom"/>
</dbReference>
<evidence type="ECO:0000313" key="5">
    <source>
        <dbReference type="Proteomes" id="UP000515145"/>
    </source>
</evidence>
<gene>
    <name evidence="6" type="primary">LOC114430902</name>
    <name evidence="7" type="synonym">LOC114430990</name>
</gene>
<dbReference type="GO" id="GO:0007411">
    <property type="term" value="P:axon guidance"/>
    <property type="evidence" value="ECO:0007669"/>
    <property type="project" value="TreeGrafter"/>
</dbReference>
<dbReference type="GO" id="GO:0030215">
    <property type="term" value="F:semaphorin receptor binding"/>
    <property type="evidence" value="ECO:0007669"/>
    <property type="project" value="InterPro"/>
</dbReference>
<dbReference type="PROSITE" id="PS51004">
    <property type="entry name" value="SEMA"/>
    <property type="match status" value="1"/>
</dbReference>
<dbReference type="InterPro" id="IPR036352">
    <property type="entry name" value="Semap_dom_sf"/>
</dbReference>
<dbReference type="Gene3D" id="2.130.10.10">
    <property type="entry name" value="YVTN repeat-like/Quinoprotein amine dehydrogenase"/>
    <property type="match status" value="1"/>
</dbReference>
<dbReference type="InterPro" id="IPR015943">
    <property type="entry name" value="WD40/YVTN_repeat-like_dom_sf"/>
</dbReference>
<dbReference type="GO" id="GO:0001755">
    <property type="term" value="P:neural crest cell migration"/>
    <property type="evidence" value="ECO:0007669"/>
    <property type="project" value="TreeGrafter"/>
</dbReference>
<dbReference type="PANTHER" id="PTHR11036:SF145">
    <property type="entry name" value="SEMAPHORIN-4A ISOFORM X1-RELATED"/>
    <property type="match status" value="1"/>
</dbReference>
<dbReference type="GO" id="GO:0030335">
    <property type="term" value="P:positive regulation of cell migration"/>
    <property type="evidence" value="ECO:0007669"/>
    <property type="project" value="TreeGrafter"/>
</dbReference>
<dbReference type="AlphaFoldDB" id="A0A6P7HKP8"/>
<evidence type="ECO:0000256" key="1">
    <source>
        <dbReference type="ARBA" id="ARBA00023180"/>
    </source>
</evidence>
<comment type="caution">
    <text evidence="2">Lacks conserved residue(s) required for the propagation of feature annotation.</text>
</comment>
<dbReference type="GO" id="GO:0005886">
    <property type="term" value="C:plasma membrane"/>
    <property type="evidence" value="ECO:0007669"/>
    <property type="project" value="TreeGrafter"/>
</dbReference>
<dbReference type="Proteomes" id="UP000515145">
    <property type="component" value="Unplaced"/>
</dbReference>
<dbReference type="GO" id="GO:0071526">
    <property type="term" value="P:semaphorin-plexin signaling pathway"/>
    <property type="evidence" value="ECO:0007669"/>
    <property type="project" value="TreeGrafter"/>
</dbReference>
<dbReference type="InterPro" id="IPR027231">
    <property type="entry name" value="Semaphorin"/>
</dbReference>
<keyword evidence="1" id="KW-0325">Glycoprotein</keyword>
<dbReference type="GeneID" id="114430902"/>
<dbReference type="OrthoDB" id="9988752at2759"/>
<dbReference type="RefSeq" id="XP_028254518.1">
    <property type="nucleotide sequence ID" value="XM_028398717.1"/>
</dbReference>
<reference evidence="6 7" key="1">
    <citation type="submission" date="2025-04" db="UniProtKB">
        <authorList>
            <consortium name="RefSeq"/>
        </authorList>
    </citation>
    <scope>IDENTIFICATION</scope>
</reference>
<name>A0A6P7HKP8_9TELE</name>
<evidence type="ECO:0000256" key="2">
    <source>
        <dbReference type="PROSITE-ProRule" id="PRU00352"/>
    </source>
</evidence>
<evidence type="ECO:0000259" key="4">
    <source>
        <dbReference type="PROSITE" id="PS51004"/>
    </source>
</evidence>
<dbReference type="RefSeq" id="XP_028254531.1">
    <property type="nucleotide sequence ID" value="XM_028398730.1"/>
</dbReference>
<proteinExistence type="predicted"/>
<feature type="compositionally biased region" description="Polar residues" evidence="3">
    <location>
        <begin position="143"/>
        <end position="161"/>
    </location>
</feature>
<dbReference type="GO" id="GO:0045499">
    <property type="term" value="F:chemorepellent activity"/>
    <property type="evidence" value="ECO:0007669"/>
    <property type="project" value="TreeGrafter"/>
</dbReference>
<evidence type="ECO:0000313" key="7">
    <source>
        <dbReference type="RefSeq" id="XP_028254531.1"/>
    </source>
</evidence>